<dbReference type="GO" id="GO:0007165">
    <property type="term" value="P:signal transduction"/>
    <property type="evidence" value="ECO:0007669"/>
    <property type="project" value="InterPro"/>
</dbReference>
<feature type="domain" description="DH" evidence="2">
    <location>
        <begin position="65"/>
        <end position="270"/>
    </location>
</feature>
<evidence type="ECO:0008006" key="6">
    <source>
        <dbReference type="Google" id="ProtNLM"/>
    </source>
</evidence>
<dbReference type="Proteomes" id="UP001187315">
    <property type="component" value="Unassembled WGS sequence"/>
</dbReference>
<dbReference type="SUPFAM" id="SSF48350">
    <property type="entry name" value="GTPase activation domain, GAP"/>
    <property type="match status" value="1"/>
</dbReference>
<keyword evidence="5" id="KW-1185">Reference proteome</keyword>
<dbReference type="PANTHER" id="PTHR23182:SF6">
    <property type="entry name" value="ACTIVE BREAKPOINT CLUSTER REGION-RELATED PROTEIN-LIKE"/>
    <property type="match status" value="1"/>
</dbReference>
<dbReference type="SMART" id="SM00324">
    <property type="entry name" value="RhoGAP"/>
    <property type="match status" value="1"/>
</dbReference>
<dbReference type="SUPFAM" id="SSF50729">
    <property type="entry name" value="PH domain-like"/>
    <property type="match status" value="1"/>
</dbReference>
<dbReference type="PANTHER" id="PTHR23182">
    <property type="entry name" value="BREAKPOINT CLUSTER REGION PROTEIN BCR"/>
    <property type="match status" value="1"/>
</dbReference>
<dbReference type="PROSITE" id="PS50010">
    <property type="entry name" value="DH_2"/>
    <property type="match status" value="1"/>
</dbReference>
<accession>A0AA88TB36</accession>
<dbReference type="GO" id="GO:0005096">
    <property type="term" value="F:GTPase activator activity"/>
    <property type="evidence" value="ECO:0007669"/>
    <property type="project" value="UniProtKB-KW"/>
</dbReference>
<dbReference type="Gene3D" id="1.20.900.10">
    <property type="entry name" value="Dbl homology (DH) domain"/>
    <property type="match status" value="1"/>
</dbReference>
<dbReference type="GO" id="GO:0005085">
    <property type="term" value="F:guanyl-nucleotide exchange factor activity"/>
    <property type="evidence" value="ECO:0007669"/>
    <property type="project" value="InterPro"/>
</dbReference>
<dbReference type="CDD" id="cd00160">
    <property type="entry name" value="RhoGEF"/>
    <property type="match status" value="1"/>
</dbReference>
<dbReference type="InterPro" id="IPR035892">
    <property type="entry name" value="C2_domain_sf"/>
</dbReference>
<dbReference type="InterPro" id="IPR011993">
    <property type="entry name" value="PH-like_dom_sf"/>
</dbReference>
<dbReference type="InterPro" id="IPR000219">
    <property type="entry name" value="DH_dom"/>
</dbReference>
<dbReference type="InterPro" id="IPR000198">
    <property type="entry name" value="RhoGAP_dom"/>
</dbReference>
<comment type="caution">
    <text evidence="4">The sequence shown here is derived from an EMBL/GenBank/DDBJ whole genome shotgun (WGS) entry which is preliminary data.</text>
</comment>
<protein>
    <recommendedName>
        <fullName evidence="6">Active breakpoint cluster region-related protein</fullName>
    </recommendedName>
</protein>
<feature type="domain" description="Rho-GAP" evidence="3">
    <location>
        <begin position="613"/>
        <end position="809"/>
    </location>
</feature>
<dbReference type="InterPro" id="IPR035899">
    <property type="entry name" value="DBL_dom_sf"/>
</dbReference>
<dbReference type="Gene3D" id="2.60.40.150">
    <property type="entry name" value="C2 domain"/>
    <property type="match status" value="1"/>
</dbReference>
<sequence length="822" mass="93210">MELYEEALQYLISSGIPVEENGAVDSEFSQDVFGDETDWLPSITEAAEAFPDTPICKSPEEMLDRRVQLLKEILISEETYLNELKILLMPLKALKASAGTSQPVLSIEQVQTVFYQLPELLDLHTEFHSSLRAKLNLYLDLETGLPLELKNENLDLSVGDLFIKFVSQLGMYRGFIDNYENAVKVVKKCTQSDPRFRTIAQSMKATKGSDNSRAMYTFEALLYKPLDRVTKTTLVLHDLLKQTPADHHDSAVLQEALRVSSSFLSGVNEGSQCKTSVTLSRGERRQLVRDGFVVEVCDGGRSLRHLFLYTDLLLCVKLKCGNMGRQPHYRFCWYMPISGLRMNWAAEQEASADLQLKISNMRLKVFHLRRAFREYMKEKKGSVSRAADRCGKKLEACEIWLLTHKPSFILELHSPSSKSHTIHLHSLYELEEWRKAINNCKTEEVETVPPDLLSLTNSCVKLRMTQQLPLCCLKTDDEENSMCGSVCVIVHSACGLQQPVSVYVCVEVDGFEIFERRAQTCLSSYSLMPQWDQELVLKVDGAQQLYLLCVSQSEENILGRAMIQLNPADMLKKWKRMNVNLGSIELTLSIKYSPHQLEPPSSAPLQHQPVFCMLIGDVARQEGVLVPHIVRACVDEIERRGLEEEGIYRISGATNEIQALKQAFNTNYWEAMSKVRNVDVNVVSSTLKLYLRELPEPLIPAAYFQRLSKAMDLTDPNLRASTMFSELHSFPDVNRNTLLFLLHHLKRIAEKEELNKMSLSNLATVFGPTLMRPPATSLDQCAPPVDISQEVEVQVHVIYLYLQLPNLPEALTTKPLDTEEDP</sequence>
<dbReference type="Gene3D" id="1.10.555.10">
    <property type="entry name" value="Rho GTPase activation protein"/>
    <property type="match status" value="1"/>
</dbReference>
<evidence type="ECO:0000313" key="4">
    <source>
        <dbReference type="EMBL" id="KAK2860359.1"/>
    </source>
</evidence>
<dbReference type="EMBL" id="JAVHJS010000004">
    <property type="protein sequence ID" value="KAK2860359.1"/>
    <property type="molecule type" value="Genomic_DNA"/>
</dbReference>
<name>A0AA88TB36_TACVA</name>
<reference evidence="4" key="1">
    <citation type="submission" date="2023-08" db="EMBL/GenBank/DDBJ databases">
        <title>Pelteobagrus vachellii genome.</title>
        <authorList>
            <person name="Liu H."/>
        </authorList>
    </citation>
    <scope>NUCLEOTIDE SEQUENCE</scope>
    <source>
        <strain evidence="4">PRFRI_2022a</strain>
        <tissue evidence="4">Muscle</tissue>
    </source>
</reference>
<dbReference type="GO" id="GO:0016020">
    <property type="term" value="C:membrane"/>
    <property type="evidence" value="ECO:0007669"/>
    <property type="project" value="TreeGrafter"/>
</dbReference>
<dbReference type="AlphaFoldDB" id="A0AA88TB36"/>
<evidence type="ECO:0000256" key="1">
    <source>
        <dbReference type="ARBA" id="ARBA00022468"/>
    </source>
</evidence>
<dbReference type="InterPro" id="IPR037769">
    <property type="entry name" value="Abr/Bcr"/>
</dbReference>
<dbReference type="SUPFAM" id="SSF48065">
    <property type="entry name" value="DBL homology domain (DH-domain)"/>
    <property type="match status" value="1"/>
</dbReference>
<organism evidence="4 5">
    <name type="scientific">Tachysurus vachellii</name>
    <name type="common">Darkbarbel catfish</name>
    <name type="synonym">Pelteobagrus vachellii</name>
    <dbReference type="NCBI Taxonomy" id="175792"/>
    <lineage>
        <taxon>Eukaryota</taxon>
        <taxon>Metazoa</taxon>
        <taxon>Chordata</taxon>
        <taxon>Craniata</taxon>
        <taxon>Vertebrata</taxon>
        <taxon>Euteleostomi</taxon>
        <taxon>Actinopterygii</taxon>
        <taxon>Neopterygii</taxon>
        <taxon>Teleostei</taxon>
        <taxon>Ostariophysi</taxon>
        <taxon>Siluriformes</taxon>
        <taxon>Bagridae</taxon>
        <taxon>Tachysurus</taxon>
    </lineage>
</organism>
<dbReference type="SUPFAM" id="SSF49562">
    <property type="entry name" value="C2 domain (Calcium/lipid-binding domain, CaLB)"/>
    <property type="match status" value="1"/>
</dbReference>
<evidence type="ECO:0000259" key="2">
    <source>
        <dbReference type="PROSITE" id="PS50010"/>
    </source>
</evidence>
<dbReference type="Gene3D" id="2.30.29.30">
    <property type="entry name" value="Pleckstrin-homology domain (PH domain)/Phosphotyrosine-binding domain (PTB)"/>
    <property type="match status" value="1"/>
</dbReference>
<evidence type="ECO:0000313" key="5">
    <source>
        <dbReference type="Proteomes" id="UP001187315"/>
    </source>
</evidence>
<keyword evidence="1" id="KW-0343">GTPase activation</keyword>
<dbReference type="Pfam" id="PF00621">
    <property type="entry name" value="RhoGEF"/>
    <property type="match status" value="1"/>
</dbReference>
<dbReference type="Pfam" id="PF00620">
    <property type="entry name" value="RhoGAP"/>
    <property type="match status" value="1"/>
</dbReference>
<dbReference type="SMART" id="SM00325">
    <property type="entry name" value="RhoGEF"/>
    <property type="match status" value="1"/>
</dbReference>
<dbReference type="InterPro" id="IPR008936">
    <property type="entry name" value="Rho_GTPase_activation_prot"/>
</dbReference>
<evidence type="ECO:0000259" key="3">
    <source>
        <dbReference type="PROSITE" id="PS50238"/>
    </source>
</evidence>
<dbReference type="PROSITE" id="PS50238">
    <property type="entry name" value="RHOGAP"/>
    <property type="match status" value="1"/>
</dbReference>
<proteinExistence type="predicted"/>
<gene>
    <name evidence="4" type="ORF">Q7C36_004525</name>
</gene>